<reference evidence="1" key="2">
    <citation type="submission" date="2020-09" db="EMBL/GenBank/DDBJ databases">
        <authorList>
            <person name="Sun Q."/>
            <person name="Kim S."/>
        </authorList>
    </citation>
    <scope>NUCLEOTIDE SEQUENCE</scope>
    <source>
        <strain evidence="1">KCTC 12368</strain>
    </source>
</reference>
<comment type="caution">
    <text evidence="1">The sequence shown here is derived from an EMBL/GenBank/DDBJ whole genome shotgun (WGS) entry which is preliminary data.</text>
</comment>
<dbReference type="PANTHER" id="PTHR33639:SF2">
    <property type="entry name" value="DUF393 DOMAIN-CONTAINING PROTEIN"/>
    <property type="match status" value="1"/>
</dbReference>
<keyword evidence="2" id="KW-1185">Reference proteome</keyword>
<reference evidence="1" key="1">
    <citation type="journal article" date="2014" name="Int. J. Syst. Evol. Microbiol.">
        <title>Complete genome sequence of Corynebacterium casei LMG S-19264T (=DSM 44701T), isolated from a smear-ripened cheese.</title>
        <authorList>
            <consortium name="US DOE Joint Genome Institute (JGI-PGF)"/>
            <person name="Walter F."/>
            <person name="Albersmeier A."/>
            <person name="Kalinowski J."/>
            <person name="Ruckert C."/>
        </authorList>
    </citation>
    <scope>NUCLEOTIDE SEQUENCE</scope>
    <source>
        <strain evidence="1">KCTC 12368</strain>
    </source>
</reference>
<evidence type="ECO:0000313" key="1">
    <source>
        <dbReference type="EMBL" id="GGZ14142.1"/>
    </source>
</evidence>
<dbReference type="GO" id="GO:0015035">
    <property type="term" value="F:protein-disulfide reductase activity"/>
    <property type="evidence" value="ECO:0007669"/>
    <property type="project" value="InterPro"/>
</dbReference>
<dbReference type="InterPro" id="IPR007263">
    <property type="entry name" value="DCC1-like"/>
</dbReference>
<proteinExistence type="predicted"/>
<evidence type="ECO:0008006" key="3">
    <source>
        <dbReference type="Google" id="ProtNLM"/>
    </source>
</evidence>
<dbReference type="AlphaFoldDB" id="A0A918PKF1"/>
<name>A0A918PKF1_9BACT</name>
<protein>
    <recommendedName>
        <fullName evidence="3">Thiol-disulfide oxidoreductase DCC family protein</fullName>
    </recommendedName>
</protein>
<sequence>MSNITEQYDIVLFDGVCNLCNQAVDFVIQRDPENHFKIASLQDKPGKRLLRGRNLNEDYLDSLVLLREDKVYYKSRAALEITKKLKGLWPLLYGFIIVPAFIRDPVYDYIARNRYKWFGKKETCRFPTEEDKMKFLKLEDLEKA</sequence>
<accession>A0A918PKF1</accession>
<organism evidence="1 2">
    <name type="scientific">Echinicola pacifica</name>
    <dbReference type="NCBI Taxonomy" id="346377"/>
    <lineage>
        <taxon>Bacteria</taxon>
        <taxon>Pseudomonadati</taxon>
        <taxon>Bacteroidota</taxon>
        <taxon>Cytophagia</taxon>
        <taxon>Cytophagales</taxon>
        <taxon>Cyclobacteriaceae</taxon>
        <taxon>Echinicola</taxon>
    </lineage>
</organism>
<dbReference type="Proteomes" id="UP000619457">
    <property type="component" value="Unassembled WGS sequence"/>
</dbReference>
<dbReference type="EMBL" id="BMWX01000001">
    <property type="protein sequence ID" value="GGZ14142.1"/>
    <property type="molecule type" value="Genomic_DNA"/>
</dbReference>
<gene>
    <name evidence="1" type="primary">yuxK</name>
    <name evidence="1" type="ORF">GCM10007049_02480</name>
</gene>
<dbReference type="RefSeq" id="WP_018474521.1">
    <property type="nucleotide sequence ID" value="NZ_BMWX01000001.1"/>
</dbReference>
<dbReference type="Pfam" id="PF04134">
    <property type="entry name" value="DCC1-like"/>
    <property type="match status" value="1"/>
</dbReference>
<dbReference type="InterPro" id="IPR052927">
    <property type="entry name" value="DCC_oxidoreductase"/>
</dbReference>
<evidence type="ECO:0000313" key="2">
    <source>
        <dbReference type="Proteomes" id="UP000619457"/>
    </source>
</evidence>
<dbReference type="PANTHER" id="PTHR33639">
    <property type="entry name" value="THIOL-DISULFIDE OXIDOREDUCTASE DCC"/>
    <property type="match status" value="1"/>
</dbReference>